<evidence type="ECO:0000313" key="6">
    <source>
        <dbReference type="Proteomes" id="UP000076925"/>
    </source>
</evidence>
<evidence type="ECO:0000256" key="1">
    <source>
        <dbReference type="ARBA" id="ARBA00008769"/>
    </source>
</evidence>
<dbReference type="Pfam" id="PF00395">
    <property type="entry name" value="SLH"/>
    <property type="match status" value="1"/>
</dbReference>
<evidence type="ECO:0000256" key="3">
    <source>
        <dbReference type="SAM" id="Coils"/>
    </source>
</evidence>
<evidence type="ECO:0000259" key="4">
    <source>
        <dbReference type="PROSITE" id="PS51272"/>
    </source>
</evidence>
<dbReference type="InterPro" id="IPR038673">
    <property type="entry name" value="OprB_sf"/>
</dbReference>
<dbReference type="PANTHER" id="PTHR43308:SF1">
    <property type="entry name" value="OUTER MEMBRANE PROTEIN ALPHA"/>
    <property type="match status" value="1"/>
</dbReference>
<dbReference type="InterPro" id="IPR007049">
    <property type="entry name" value="Carb-sel_porin_OprB"/>
</dbReference>
<dbReference type="NCBIfam" id="NF033921">
    <property type="entry name" value="por_somb"/>
    <property type="match status" value="1"/>
</dbReference>
<evidence type="ECO:0000313" key="5">
    <source>
        <dbReference type="EMBL" id="KYC37201.1"/>
    </source>
</evidence>
<dbReference type="Proteomes" id="UP000076925">
    <property type="component" value="Unassembled WGS sequence"/>
</dbReference>
<keyword evidence="3" id="KW-0175">Coiled coil</keyword>
<protein>
    <recommendedName>
        <fullName evidence="4">SLH domain-containing protein</fullName>
    </recommendedName>
</protein>
<dbReference type="PROSITE" id="PS51272">
    <property type="entry name" value="SLH"/>
    <property type="match status" value="1"/>
</dbReference>
<dbReference type="GO" id="GO:0015288">
    <property type="term" value="F:porin activity"/>
    <property type="evidence" value="ECO:0007669"/>
    <property type="project" value="InterPro"/>
</dbReference>
<comment type="caution">
    <text evidence="5">The sequence shown here is derived from an EMBL/GenBank/DDBJ whole genome shotgun (WGS) entry which is preliminary data.</text>
</comment>
<organism evidence="5 6">
    <name type="scientific">Scytonema hofmannii PCC 7110</name>
    <dbReference type="NCBI Taxonomy" id="128403"/>
    <lineage>
        <taxon>Bacteria</taxon>
        <taxon>Bacillati</taxon>
        <taxon>Cyanobacteriota</taxon>
        <taxon>Cyanophyceae</taxon>
        <taxon>Nostocales</taxon>
        <taxon>Scytonemataceae</taxon>
        <taxon>Scytonema</taxon>
    </lineage>
</organism>
<keyword evidence="6" id="KW-1185">Reference proteome</keyword>
<dbReference type="Pfam" id="PF04966">
    <property type="entry name" value="OprB"/>
    <property type="match status" value="1"/>
</dbReference>
<sequence>MLIILWNNLQVWSAALGIILLLTNGIVSAKASAAGIDNLEDAIVQANVSTGIQLAQTSVMDMTTVQETSEVLEQVNQYSNQGKKNSQSQVTSVSQFSDVQPTDWAFQALQSLVERYGCIAGYPNETYRGNRALTRYEFAAGLNACLDRVNELIATATAELVRKEDLATLQRLQEEFAAELATLRGRVDALEARTAELEANQFSATTKLVGEVIFTVADVFGDERAVPSGNTASNPDLDLNTIFSDRVRLNLLTSFTGKDRLQTRLQARNITPFNTGVTGTNMTRLGYDGNDDNNDVFLQKLEYRFPLTSQAVVYVSAVGGEFNDNMFNFNPGFDPSGSGALSRFGRFSPIYRQSAEGTGATLTYNFSKPLAISLGYMTNPRVANNPNDKFGLYDGSYAALAQLAFRPNDVINLGFTYVHSYYNPAGGVQVSGTTGSIFANQPFGNIATSANHYGFQTNLRFSPSISLSGWAGYTTAIAEDGGSAAITKGDSAKIWNWAVTLGLFDVGSKGSLLGFVFGMPPKVTDNDISTREDRDTSYHLEAFYRFKMTDNLAITPGAFIIFNPEHNSNNDNIYVGSVRATFTF</sequence>
<dbReference type="AlphaFoldDB" id="A0A139WXM8"/>
<reference evidence="5 6" key="1">
    <citation type="journal article" date="2013" name="Genome Biol. Evol.">
        <title>Genomes of Stigonematalean cyanobacteria (subsection V) and the evolution of oxygenic photosynthesis from prokaryotes to plastids.</title>
        <authorList>
            <person name="Dagan T."/>
            <person name="Roettger M."/>
            <person name="Stucken K."/>
            <person name="Landan G."/>
            <person name="Koch R."/>
            <person name="Major P."/>
            <person name="Gould S.B."/>
            <person name="Goremykin V.V."/>
            <person name="Rippka R."/>
            <person name="Tandeau de Marsac N."/>
            <person name="Gugger M."/>
            <person name="Lockhart P.J."/>
            <person name="Allen J.F."/>
            <person name="Brune I."/>
            <person name="Maus I."/>
            <person name="Puhler A."/>
            <person name="Martin W.F."/>
        </authorList>
    </citation>
    <scope>NUCLEOTIDE SEQUENCE [LARGE SCALE GENOMIC DNA]</scope>
    <source>
        <strain evidence="5 6">PCC 7110</strain>
    </source>
</reference>
<dbReference type="EMBL" id="ANNX02000047">
    <property type="protein sequence ID" value="KYC37201.1"/>
    <property type="molecule type" value="Genomic_DNA"/>
</dbReference>
<dbReference type="InterPro" id="IPR047684">
    <property type="entry name" value="Por_som-like"/>
</dbReference>
<dbReference type="PANTHER" id="PTHR43308">
    <property type="entry name" value="OUTER MEMBRANE PROTEIN ALPHA-RELATED"/>
    <property type="match status" value="1"/>
</dbReference>
<dbReference type="GO" id="GO:0016020">
    <property type="term" value="C:membrane"/>
    <property type="evidence" value="ECO:0007669"/>
    <property type="project" value="InterPro"/>
</dbReference>
<feature type="domain" description="SLH" evidence="4">
    <location>
        <begin position="92"/>
        <end position="156"/>
    </location>
</feature>
<dbReference type="InterPro" id="IPR001119">
    <property type="entry name" value="SLH_dom"/>
</dbReference>
<comment type="similarity">
    <text evidence="1 2">Belongs to the OprB family.</text>
</comment>
<evidence type="ECO:0000256" key="2">
    <source>
        <dbReference type="RuleBase" id="RU363072"/>
    </source>
</evidence>
<name>A0A139WXM8_9CYAN</name>
<dbReference type="OrthoDB" id="474791at2"/>
<feature type="coiled-coil region" evidence="3">
    <location>
        <begin position="146"/>
        <end position="200"/>
    </location>
</feature>
<dbReference type="RefSeq" id="WP_017745023.1">
    <property type="nucleotide sequence ID" value="NZ_KQ976354.1"/>
</dbReference>
<accession>A0A139WXM8</accession>
<dbReference type="GO" id="GO:0008643">
    <property type="term" value="P:carbohydrate transport"/>
    <property type="evidence" value="ECO:0007669"/>
    <property type="project" value="InterPro"/>
</dbReference>
<dbReference type="InterPro" id="IPR051465">
    <property type="entry name" value="Cell_Envelope_Struct_Comp"/>
</dbReference>
<dbReference type="Gene3D" id="2.40.160.180">
    <property type="entry name" value="Carbohydrate-selective porin OprB"/>
    <property type="match status" value="1"/>
</dbReference>
<gene>
    <name evidence="5" type="ORF">WA1_47110</name>
</gene>
<dbReference type="STRING" id="128403.WA1_47110"/>
<proteinExistence type="inferred from homology"/>